<accession>A0A8J6F2R1</accession>
<evidence type="ECO:0000313" key="1">
    <source>
        <dbReference type="EMBL" id="KAG9480587.1"/>
    </source>
</evidence>
<comment type="caution">
    <text evidence="1">The sequence shown here is derived from an EMBL/GenBank/DDBJ whole genome shotgun (WGS) entry which is preliminary data.</text>
</comment>
<gene>
    <name evidence="1" type="ORF">GDO78_012183</name>
</gene>
<organism evidence="1 2">
    <name type="scientific">Eleutherodactylus coqui</name>
    <name type="common">Puerto Rican coqui</name>
    <dbReference type="NCBI Taxonomy" id="57060"/>
    <lineage>
        <taxon>Eukaryota</taxon>
        <taxon>Metazoa</taxon>
        <taxon>Chordata</taxon>
        <taxon>Craniata</taxon>
        <taxon>Vertebrata</taxon>
        <taxon>Euteleostomi</taxon>
        <taxon>Amphibia</taxon>
        <taxon>Batrachia</taxon>
        <taxon>Anura</taxon>
        <taxon>Neobatrachia</taxon>
        <taxon>Hyloidea</taxon>
        <taxon>Eleutherodactylidae</taxon>
        <taxon>Eleutherodactylinae</taxon>
        <taxon>Eleutherodactylus</taxon>
        <taxon>Eleutherodactylus</taxon>
    </lineage>
</organism>
<dbReference type="AlphaFoldDB" id="A0A8J6F2R1"/>
<dbReference type="EMBL" id="WNTK01000007">
    <property type="protein sequence ID" value="KAG9480587.1"/>
    <property type="molecule type" value="Genomic_DNA"/>
</dbReference>
<keyword evidence="2" id="KW-1185">Reference proteome</keyword>
<reference evidence="1" key="1">
    <citation type="thesis" date="2020" institute="ProQuest LLC" country="789 East Eisenhower Parkway, Ann Arbor, MI, USA">
        <title>Comparative Genomics and Chromosome Evolution.</title>
        <authorList>
            <person name="Mudd A.B."/>
        </authorList>
    </citation>
    <scope>NUCLEOTIDE SEQUENCE</scope>
    <source>
        <strain evidence="1">HN-11 Male</strain>
        <tissue evidence="1">Kidney and liver</tissue>
    </source>
</reference>
<sequence length="92" mass="10800">MAEQCAQRLSYSLCALLYRLHGMPNVQRYSCPLEEVNQLTIRVHQHCSLGRWTLMKHVILYRIHTEPDRKEFAKFGELALKRVPSALLQYLS</sequence>
<name>A0A8J6F2R1_ELECQ</name>
<dbReference type="Proteomes" id="UP000770717">
    <property type="component" value="Unassembled WGS sequence"/>
</dbReference>
<proteinExistence type="predicted"/>
<evidence type="ECO:0000313" key="2">
    <source>
        <dbReference type="Proteomes" id="UP000770717"/>
    </source>
</evidence>
<protein>
    <submittedName>
        <fullName evidence="1">Uncharacterized protein</fullName>
    </submittedName>
</protein>